<sequence length="111" mass="12580">MTNQKTRNKKTALIENKHLVYESRRTIYDAHGLQLQLARTHSFYSADALAIKSESSRKKREIRVSIQIAISCLIQTVTSLSGHLEKCRTLCAAMSPQIKDQPSTRLKSAHK</sequence>
<proteinExistence type="predicted"/>
<gene>
    <name evidence="1" type="ORF">CEXT_654111</name>
</gene>
<reference evidence="1 2" key="1">
    <citation type="submission" date="2021-06" db="EMBL/GenBank/DDBJ databases">
        <title>Caerostris extrusa draft genome.</title>
        <authorList>
            <person name="Kono N."/>
            <person name="Arakawa K."/>
        </authorList>
    </citation>
    <scope>NUCLEOTIDE SEQUENCE [LARGE SCALE GENOMIC DNA]</scope>
</reference>
<accession>A0AAV4RX05</accession>
<comment type="caution">
    <text evidence="1">The sequence shown here is derived from an EMBL/GenBank/DDBJ whole genome shotgun (WGS) entry which is preliminary data.</text>
</comment>
<protein>
    <submittedName>
        <fullName evidence="1">Uncharacterized protein</fullName>
    </submittedName>
</protein>
<dbReference type="EMBL" id="BPLR01008544">
    <property type="protein sequence ID" value="GIY25441.1"/>
    <property type="molecule type" value="Genomic_DNA"/>
</dbReference>
<name>A0AAV4RX05_CAEEX</name>
<dbReference type="AlphaFoldDB" id="A0AAV4RX05"/>
<organism evidence="1 2">
    <name type="scientific">Caerostris extrusa</name>
    <name type="common">Bark spider</name>
    <name type="synonym">Caerostris bankana</name>
    <dbReference type="NCBI Taxonomy" id="172846"/>
    <lineage>
        <taxon>Eukaryota</taxon>
        <taxon>Metazoa</taxon>
        <taxon>Ecdysozoa</taxon>
        <taxon>Arthropoda</taxon>
        <taxon>Chelicerata</taxon>
        <taxon>Arachnida</taxon>
        <taxon>Araneae</taxon>
        <taxon>Araneomorphae</taxon>
        <taxon>Entelegynae</taxon>
        <taxon>Araneoidea</taxon>
        <taxon>Araneidae</taxon>
        <taxon>Caerostris</taxon>
    </lineage>
</organism>
<dbReference type="Proteomes" id="UP001054945">
    <property type="component" value="Unassembled WGS sequence"/>
</dbReference>
<keyword evidence="2" id="KW-1185">Reference proteome</keyword>
<evidence type="ECO:0000313" key="2">
    <source>
        <dbReference type="Proteomes" id="UP001054945"/>
    </source>
</evidence>
<evidence type="ECO:0000313" key="1">
    <source>
        <dbReference type="EMBL" id="GIY25441.1"/>
    </source>
</evidence>